<evidence type="ECO:0000313" key="2">
    <source>
        <dbReference type="EMBL" id="XCH48405.1"/>
    </source>
</evidence>
<reference evidence="2" key="1">
    <citation type="submission" date="2024-01" db="EMBL/GenBank/DDBJ databases">
        <title>The first autotrophic representatives of the genus Thermodesulfovibrio.</title>
        <authorList>
            <person name="Maltseva A.I."/>
            <person name="Elcheninov A.G."/>
            <person name="Kublanov I.V."/>
            <person name="Lebedinsky A.V."/>
            <person name="Frolov E.N."/>
        </authorList>
    </citation>
    <scope>NUCLEOTIDE SEQUENCE</scope>
    <source>
        <strain evidence="2">3462-1</strain>
    </source>
</reference>
<dbReference type="RefSeq" id="WP_353686051.1">
    <property type="nucleotide sequence ID" value="NZ_CP144374.1"/>
</dbReference>
<proteinExistence type="predicted"/>
<organism evidence="2">
    <name type="scientific">Thermodesulfovibrio obliviosus</name>
    <dbReference type="NCBI Taxonomy" id="3118332"/>
    <lineage>
        <taxon>Bacteria</taxon>
        <taxon>Pseudomonadati</taxon>
        <taxon>Nitrospirota</taxon>
        <taxon>Thermodesulfovibrionia</taxon>
        <taxon>Thermodesulfovibrionales</taxon>
        <taxon>Thermodesulfovibrionaceae</taxon>
        <taxon>Thermodesulfovibrio</taxon>
    </lineage>
</organism>
<name>A0AAU8H150_9BACT</name>
<dbReference type="KEGG" id="tob:V4D31_08680"/>
<evidence type="ECO:0000256" key="1">
    <source>
        <dbReference type="SAM" id="Phobius"/>
    </source>
</evidence>
<keyword evidence="1" id="KW-0472">Membrane</keyword>
<feature type="transmembrane region" description="Helical" evidence="1">
    <location>
        <begin position="6"/>
        <end position="28"/>
    </location>
</feature>
<dbReference type="AlphaFoldDB" id="A0AAU8H150"/>
<sequence length="157" mass="18452">MLIYDLIVFFVFVGLLLLTTPLLGNYIARIFSSDLLPGESLIYRLLGVDYKKEMSWVEINDADSKNIAKRWINYILDPSKSGDKFYFYALGINISKLNIEEFDTEDEFNSIYNRFFRSALLYALKTFFFRQANYCKKYISRNRTAEISQIFSLALHI</sequence>
<protein>
    <submittedName>
        <fullName evidence="2">Uncharacterized protein</fullName>
    </submittedName>
</protein>
<keyword evidence="1" id="KW-0812">Transmembrane</keyword>
<gene>
    <name evidence="2" type="ORF">V4D31_08680</name>
</gene>
<keyword evidence="1" id="KW-1133">Transmembrane helix</keyword>
<dbReference type="EMBL" id="CP144374">
    <property type="protein sequence ID" value="XCH48405.1"/>
    <property type="molecule type" value="Genomic_DNA"/>
</dbReference>
<accession>A0AAU8H150</accession>